<evidence type="ECO:0000313" key="1">
    <source>
        <dbReference type="EMBL" id="MBC5722486.1"/>
    </source>
</evidence>
<dbReference type="AlphaFoldDB" id="A0A8J6J840"/>
<organism evidence="1 2">
    <name type="scientific">Flintibacter hominis</name>
    <dbReference type="NCBI Taxonomy" id="2763048"/>
    <lineage>
        <taxon>Bacteria</taxon>
        <taxon>Bacillati</taxon>
        <taxon>Bacillota</taxon>
        <taxon>Clostridia</taxon>
        <taxon>Eubacteriales</taxon>
        <taxon>Flintibacter</taxon>
    </lineage>
</organism>
<protein>
    <submittedName>
        <fullName evidence="1">DUF1697 domain-containing protein</fullName>
    </submittedName>
</protein>
<reference evidence="1" key="1">
    <citation type="submission" date="2020-08" db="EMBL/GenBank/DDBJ databases">
        <title>Genome public.</title>
        <authorList>
            <person name="Liu C."/>
            <person name="Sun Q."/>
        </authorList>
    </citation>
    <scope>NUCLEOTIDE SEQUENCE</scope>
    <source>
        <strain evidence="1">NSJ-23</strain>
    </source>
</reference>
<dbReference type="InterPro" id="IPR012545">
    <property type="entry name" value="DUF1697"/>
</dbReference>
<dbReference type="PIRSF" id="PIRSF008502">
    <property type="entry name" value="UCP008502"/>
    <property type="match status" value="1"/>
</dbReference>
<sequence>MNLYIAFLRGVNLSGKNKIPMAELKTDFENLGFGAVKTYLNSGNVLFSSDQNGREELASQIESMIKVKFGFDIPVFVILRQDLEDILQNAPAWWGAGREGIYDNLIFIMPPAVFSQVLDEIGMPREGLEQIQNYKEAIFWSFSRKDYQKTNWWPKTASAAISRKLTIRTANTVRKLVGM</sequence>
<dbReference type="PANTHER" id="PTHR36439">
    <property type="entry name" value="BLL4334 PROTEIN"/>
    <property type="match status" value="1"/>
</dbReference>
<gene>
    <name evidence="1" type="ORF">H8S11_06645</name>
</gene>
<proteinExistence type="predicted"/>
<dbReference type="Proteomes" id="UP000628736">
    <property type="component" value="Unassembled WGS sequence"/>
</dbReference>
<dbReference type="EMBL" id="JACOPO010000003">
    <property type="protein sequence ID" value="MBC5722486.1"/>
    <property type="molecule type" value="Genomic_DNA"/>
</dbReference>
<dbReference type="SUPFAM" id="SSF160379">
    <property type="entry name" value="SP0830-like"/>
    <property type="match status" value="1"/>
</dbReference>
<dbReference type="Pfam" id="PF08002">
    <property type="entry name" value="DUF1697"/>
    <property type="match status" value="1"/>
</dbReference>
<evidence type="ECO:0000313" key="2">
    <source>
        <dbReference type="Proteomes" id="UP000628736"/>
    </source>
</evidence>
<name>A0A8J6J840_9FIRM</name>
<dbReference type="Gene3D" id="3.30.70.1280">
    <property type="entry name" value="SP0830-like domains"/>
    <property type="match status" value="1"/>
</dbReference>
<accession>A0A8J6J840</accession>
<dbReference type="Gene3D" id="3.30.70.1260">
    <property type="entry name" value="bacterial protein sp0830 like"/>
    <property type="match status" value="1"/>
</dbReference>
<keyword evidence="2" id="KW-1185">Reference proteome</keyword>
<dbReference type="PANTHER" id="PTHR36439:SF1">
    <property type="entry name" value="DUF1697 DOMAIN-CONTAINING PROTEIN"/>
    <property type="match status" value="1"/>
</dbReference>
<comment type="caution">
    <text evidence="1">The sequence shown here is derived from an EMBL/GenBank/DDBJ whole genome shotgun (WGS) entry which is preliminary data.</text>
</comment>
<dbReference type="RefSeq" id="WP_186852601.1">
    <property type="nucleotide sequence ID" value="NZ_JACOPO010000003.1"/>
</dbReference>